<dbReference type="Gene3D" id="3.40.1550.10">
    <property type="entry name" value="CheC-like"/>
    <property type="match status" value="1"/>
</dbReference>
<sequence>LKGYLVNLHNNEYVNVVQSFSGGMTGRGIVSFPLIGGKTIVSTLMEYPESCDPDFGSMERELIAEVGNVIINAVGSTICNMAGLEAFYQLPVIEFSNQIIETESESAANIYCVGEGEFAVEGIDIEGKILFIITYSEIEDIINKLLYGDE</sequence>
<gene>
    <name evidence="2" type="ORF">OMM_08607</name>
</gene>
<evidence type="ECO:0000313" key="3">
    <source>
        <dbReference type="Proteomes" id="UP000189670"/>
    </source>
</evidence>
<keyword evidence="1" id="KW-0145">Chemotaxis</keyword>
<dbReference type="GO" id="GO:0006935">
    <property type="term" value="P:chemotaxis"/>
    <property type="evidence" value="ECO:0007669"/>
    <property type="project" value="UniProtKB-KW"/>
</dbReference>
<evidence type="ECO:0000313" key="2">
    <source>
        <dbReference type="EMBL" id="ETR70719.1"/>
    </source>
</evidence>
<dbReference type="EMBL" id="ATBP01000380">
    <property type="protein sequence ID" value="ETR70719.1"/>
    <property type="molecule type" value="Genomic_DNA"/>
</dbReference>
<dbReference type="InterPro" id="IPR028976">
    <property type="entry name" value="CheC-like_sf"/>
</dbReference>
<proteinExistence type="predicted"/>
<evidence type="ECO:0000256" key="1">
    <source>
        <dbReference type="ARBA" id="ARBA00022500"/>
    </source>
</evidence>
<dbReference type="SUPFAM" id="SSF103039">
    <property type="entry name" value="CheC-like"/>
    <property type="match status" value="1"/>
</dbReference>
<organism evidence="2 3">
    <name type="scientific">Candidatus Magnetoglobus multicellularis str. Araruama</name>
    <dbReference type="NCBI Taxonomy" id="890399"/>
    <lineage>
        <taxon>Bacteria</taxon>
        <taxon>Pseudomonadati</taxon>
        <taxon>Thermodesulfobacteriota</taxon>
        <taxon>Desulfobacteria</taxon>
        <taxon>Desulfobacterales</taxon>
        <taxon>Desulfobacteraceae</taxon>
        <taxon>Candidatus Magnetoglobus</taxon>
    </lineage>
</organism>
<dbReference type="Proteomes" id="UP000189670">
    <property type="component" value="Unassembled WGS sequence"/>
</dbReference>
<evidence type="ECO:0008006" key="4">
    <source>
        <dbReference type="Google" id="ProtNLM"/>
    </source>
</evidence>
<protein>
    <recommendedName>
        <fullName evidence="4">Chemotaxis protein CheC</fullName>
    </recommendedName>
</protein>
<accession>A0A1V1P741</accession>
<name>A0A1V1P741_9BACT</name>
<reference evidence="3" key="1">
    <citation type="submission" date="2012-11" db="EMBL/GenBank/DDBJ databases">
        <authorList>
            <person name="Lucero-Rivera Y.E."/>
            <person name="Tovar-Ramirez D."/>
        </authorList>
    </citation>
    <scope>NUCLEOTIDE SEQUENCE [LARGE SCALE GENOMIC DNA]</scope>
    <source>
        <strain evidence="3">Araruama</strain>
    </source>
</reference>
<comment type="caution">
    <text evidence="2">The sequence shown here is derived from an EMBL/GenBank/DDBJ whole genome shotgun (WGS) entry which is preliminary data.</text>
</comment>
<dbReference type="AlphaFoldDB" id="A0A1V1P741"/>
<feature type="non-terminal residue" evidence="2">
    <location>
        <position position="1"/>
    </location>
</feature>